<gene>
    <name evidence="2" type="ORF">HQ605_10385</name>
</gene>
<evidence type="ECO:0000256" key="1">
    <source>
        <dbReference type="SAM" id="Phobius"/>
    </source>
</evidence>
<keyword evidence="1" id="KW-0812">Transmembrane</keyword>
<feature type="transmembrane region" description="Helical" evidence="1">
    <location>
        <begin position="57"/>
        <end position="76"/>
    </location>
</feature>
<evidence type="ECO:0000313" key="3">
    <source>
        <dbReference type="Proteomes" id="UP001520140"/>
    </source>
</evidence>
<accession>A0ABS7NWG4</accession>
<name>A0ABS7NWG4_9NOCA</name>
<evidence type="ECO:0000313" key="2">
    <source>
        <dbReference type="EMBL" id="MBY6321232.1"/>
    </source>
</evidence>
<dbReference type="EMBL" id="JABUKG010000009">
    <property type="protein sequence ID" value="MBY6321232.1"/>
    <property type="molecule type" value="Genomic_DNA"/>
</dbReference>
<protein>
    <recommendedName>
        <fullName evidence="4">DUF2269 family protein</fullName>
    </recommendedName>
</protein>
<sequence>MTHVLLVIHIATAIIFIGALTVSASVFPRYATGDAAAAYADKRGHPVAIEMHRITKAYGRLAGITPLVGAVLAVATGQLTQLWVLLSIALVVLGAGLLVWKVIPTQQRMLQDPPTDPKARGRAVGQAGYLNMIWIVVLALMITKPQW</sequence>
<feature type="transmembrane region" description="Helical" evidence="1">
    <location>
        <begin position="123"/>
        <end position="142"/>
    </location>
</feature>
<dbReference type="RefSeq" id="WP_068103727.1">
    <property type="nucleotide sequence ID" value="NZ_JABUKE010000008.1"/>
</dbReference>
<keyword evidence="1" id="KW-0472">Membrane</keyword>
<reference evidence="2 3" key="1">
    <citation type="submission" date="2020-06" db="EMBL/GenBank/DDBJ databases">
        <title>Taxonomy, biology and ecology of Rhodococcus bacteria occurring in California pistachio and other woody hosts as revealed by genome sequence analyses.</title>
        <authorList>
            <person name="Gai Y."/>
            <person name="Riely B."/>
        </authorList>
    </citation>
    <scope>NUCLEOTIDE SEQUENCE [LARGE SCALE GENOMIC DNA]</scope>
    <source>
        <strain evidence="2 3">BP-284</strain>
    </source>
</reference>
<feature type="transmembrane region" description="Helical" evidence="1">
    <location>
        <begin position="82"/>
        <end position="103"/>
    </location>
</feature>
<keyword evidence="1" id="KW-1133">Transmembrane helix</keyword>
<evidence type="ECO:0008006" key="4">
    <source>
        <dbReference type="Google" id="ProtNLM"/>
    </source>
</evidence>
<feature type="transmembrane region" description="Helical" evidence="1">
    <location>
        <begin position="6"/>
        <end position="27"/>
    </location>
</feature>
<dbReference type="Proteomes" id="UP001520140">
    <property type="component" value="Unassembled WGS sequence"/>
</dbReference>
<comment type="caution">
    <text evidence="2">The sequence shown here is derived from an EMBL/GenBank/DDBJ whole genome shotgun (WGS) entry which is preliminary data.</text>
</comment>
<proteinExistence type="predicted"/>
<organism evidence="2 3">
    <name type="scientific">Rhodococcoides kroppenstedtii</name>
    <dbReference type="NCBI Taxonomy" id="293050"/>
    <lineage>
        <taxon>Bacteria</taxon>
        <taxon>Bacillati</taxon>
        <taxon>Actinomycetota</taxon>
        <taxon>Actinomycetes</taxon>
        <taxon>Mycobacteriales</taxon>
        <taxon>Nocardiaceae</taxon>
        <taxon>Rhodococcoides</taxon>
    </lineage>
</organism>
<keyword evidence="3" id="KW-1185">Reference proteome</keyword>